<reference evidence="2 3" key="1">
    <citation type="submission" date="2023-07" db="EMBL/GenBank/DDBJ databases">
        <title>Sequencing the genomes of 1000 actinobacteria strains.</title>
        <authorList>
            <person name="Klenk H.-P."/>
        </authorList>
    </citation>
    <scope>NUCLEOTIDE SEQUENCE [LARGE SCALE GENOMIC DNA]</scope>
    <source>
        <strain evidence="2 3">DSM 44388</strain>
    </source>
</reference>
<dbReference type="RefSeq" id="WP_307238358.1">
    <property type="nucleotide sequence ID" value="NZ_JAUSQZ010000001.1"/>
</dbReference>
<keyword evidence="1" id="KW-0812">Transmembrane</keyword>
<dbReference type="Proteomes" id="UP001235712">
    <property type="component" value="Unassembled WGS sequence"/>
</dbReference>
<accession>A0ABT9NXY5</accession>
<protein>
    <submittedName>
        <fullName evidence="2">Uncharacterized protein</fullName>
    </submittedName>
</protein>
<keyword evidence="3" id="KW-1185">Reference proteome</keyword>
<proteinExistence type="predicted"/>
<gene>
    <name evidence="2" type="ORF">J2S57_000763</name>
</gene>
<organism evidence="2 3">
    <name type="scientific">Kineosporia succinea</name>
    <dbReference type="NCBI Taxonomy" id="84632"/>
    <lineage>
        <taxon>Bacteria</taxon>
        <taxon>Bacillati</taxon>
        <taxon>Actinomycetota</taxon>
        <taxon>Actinomycetes</taxon>
        <taxon>Kineosporiales</taxon>
        <taxon>Kineosporiaceae</taxon>
        <taxon>Kineosporia</taxon>
    </lineage>
</organism>
<comment type="caution">
    <text evidence="2">The sequence shown here is derived from an EMBL/GenBank/DDBJ whole genome shotgun (WGS) entry which is preliminary data.</text>
</comment>
<feature type="transmembrane region" description="Helical" evidence="1">
    <location>
        <begin position="42"/>
        <end position="63"/>
    </location>
</feature>
<evidence type="ECO:0000256" key="1">
    <source>
        <dbReference type="SAM" id="Phobius"/>
    </source>
</evidence>
<dbReference type="EMBL" id="JAUSQZ010000001">
    <property type="protein sequence ID" value="MDP9825014.1"/>
    <property type="molecule type" value="Genomic_DNA"/>
</dbReference>
<sequence length="68" mass="6488">MLIAGSAAFGLVIGWCLRAPNPALVALAAGTAGLVAGTGSGLATLIGALVGATAHLALVWAVLPPQRG</sequence>
<evidence type="ECO:0000313" key="3">
    <source>
        <dbReference type="Proteomes" id="UP001235712"/>
    </source>
</evidence>
<evidence type="ECO:0000313" key="2">
    <source>
        <dbReference type="EMBL" id="MDP9825014.1"/>
    </source>
</evidence>
<keyword evidence="1" id="KW-0472">Membrane</keyword>
<keyword evidence="1" id="KW-1133">Transmembrane helix</keyword>
<name>A0ABT9NXY5_9ACTN</name>